<reference evidence="4" key="1">
    <citation type="submission" date="2021-02" db="EMBL/GenBank/DDBJ databases">
        <authorList>
            <person name="Nowell W R."/>
        </authorList>
    </citation>
    <scope>NUCLEOTIDE SEQUENCE</scope>
</reference>
<gene>
    <name evidence="4" type="ORF">VCS650_LOCUS6265</name>
</gene>
<feature type="domain" description="Erythromycin biosynthesis protein CIII-like C-terminal" evidence="3">
    <location>
        <begin position="594"/>
        <end position="693"/>
    </location>
</feature>
<dbReference type="FunFam" id="3.40.50.2000:FF:000163">
    <property type="entry name" value="Sterol 3-beta-glucosyltransferase"/>
    <property type="match status" value="1"/>
</dbReference>
<dbReference type="Pfam" id="PF03033">
    <property type="entry name" value="Glyco_transf_28"/>
    <property type="match status" value="1"/>
</dbReference>
<evidence type="ECO:0000256" key="1">
    <source>
        <dbReference type="ARBA" id="ARBA00022679"/>
    </source>
</evidence>
<dbReference type="InterPro" id="IPR050426">
    <property type="entry name" value="Glycosyltransferase_28"/>
</dbReference>
<feature type="domain" description="Glycosyltransferase family 28 N-terminal" evidence="2">
    <location>
        <begin position="281"/>
        <end position="427"/>
    </location>
</feature>
<dbReference type="SUPFAM" id="SSF49785">
    <property type="entry name" value="Galactose-binding domain-like"/>
    <property type="match status" value="1"/>
</dbReference>
<dbReference type="EMBL" id="CAJNON010000038">
    <property type="protein sequence ID" value="CAF0843484.1"/>
    <property type="molecule type" value="Genomic_DNA"/>
</dbReference>
<dbReference type="OrthoDB" id="5835829at2759"/>
<sequence length="1253" mass="140475">MSADKDKQSKIKFGHEWYYCCLPLVDTNINIHDITNSNNNDDYQWSPIQLPHTIINDEESNDTIDKKQYNWWYRKQFEWKTCPNDSDYRFYLSFESLNDESSVNTFTVWLNETEIFSNSFHSPNVSIDLTEQIIYTNDSEDNDRKNTLLVCCNNVALALHVFLVLPYDIHYAIEQKNTEIDDNKKMTITLPCRKNRVLDYLVNFNDITVTEENIEVEKKKKTYFKLSSKEHDIFNYLVSSNNIDINNNSKQSNLPDIVVSEYHDQSNKEKIKELHVPRLTIVMLIVGTRGDVQPFIAFGQTLCAAGHRVRLATHEKFRKYVREHDLEFYPLASNPEDLMSFMVKNGGIVPSLNSLMQGDLKKKRDDVSKILRSTWLACTENDDETSAPFTAEVIIANPPSFGHIHCAQKLQIPLHIMFTMPWSPTTEFAHAFCKIDHSKEPKEKLNLISYDLIETLTWSSLRDLVNAFRRDTLGLPPVHKRQAIRMLIDEQVPHTYCWSPSLVPAPHDWPHYINVSGFFFLNNNNDQFKPSDDLAAFLGLNNDNENKEKLSPPIYIGFGSVTGNNSDHLLQVILDALEETGYRAILSGFEDNDEELPENILKISDVPHDWLFQHVSAVCHHGGAGTVAAGLRAGKPNIVVPFFGDQFFWGSIVEKCGAGPTPLPGKRITAKKLAEALTAAHEPAVQSAAERISKAISGEDGCATALRMFHTHLPLSRMHSDLESTFVACYRIDEYDLQVSRPVAQVLIATGALDESRFSSHPTREWTYIYDHRMHVPTGGIFKHTHKALSHIFVHSASGMRRAVSSGNLLTGVVTGVAGVCKNMGKGVGSLSVGVLSLYGELTDVLDRAPSLYDPYSLRDLVNAFRRDTLGLPPVHKRQAIRMLIDEQVPHTYCWSPSLVPAPHDWPHYINVSGFFFLNNNDNFKPSDDLATFLGLDNNDENKEKLSPPIYIGFGSVTGNNSDHLLQVILDALEETDYRAILSGFEDNDDELPENILKISDVPHDWLFQHVSAVCHHGGAGTVAAGLRAGKPNIVVPFFGDQFFWGSIVEKCGAGPTPLPGKRITAKKLAEALTAAHEPAVQVAAERISKAISDEDGCATALRMFHTHLPLSRMQSDLESTFVACYRIDEYDLQVSRPVAQVLIATGALDESRFSSHPTREWTYMYDHRMHVPTGGIFKHTHKALSHIFVHSASGMRRAVSSGNLLTGVVTGVTGVCKNVGKGVASLSVGVLSLYGELTDVLDRAPSLYDPYR</sequence>
<dbReference type="Gene3D" id="2.60.120.260">
    <property type="entry name" value="Galactose-binding domain-like"/>
    <property type="match status" value="1"/>
</dbReference>
<dbReference type="PANTHER" id="PTHR48050">
    <property type="entry name" value="STEROL 3-BETA-GLUCOSYLTRANSFERASE"/>
    <property type="match status" value="1"/>
</dbReference>
<name>A0A813VCP1_9BILA</name>
<evidence type="ECO:0000313" key="4">
    <source>
        <dbReference type="EMBL" id="CAF0843484.1"/>
    </source>
</evidence>
<dbReference type="CDD" id="cd03784">
    <property type="entry name" value="GT1_Gtf-like"/>
    <property type="match status" value="2"/>
</dbReference>
<evidence type="ECO:0000313" key="5">
    <source>
        <dbReference type="Proteomes" id="UP000663891"/>
    </source>
</evidence>
<keyword evidence="1" id="KW-0808">Transferase</keyword>
<dbReference type="Proteomes" id="UP000663891">
    <property type="component" value="Unassembled WGS sequence"/>
</dbReference>
<protein>
    <submittedName>
        <fullName evidence="4">Uncharacterized protein</fullName>
    </submittedName>
</protein>
<dbReference type="SUPFAM" id="SSF53756">
    <property type="entry name" value="UDP-Glycosyltransferase/glycogen phosphorylase"/>
    <property type="match status" value="2"/>
</dbReference>
<dbReference type="Pfam" id="PF06722">
    <property type="entry name" value="EryCIII-like_C"/>
    <property type="match status" value="2"/>
</dbReference>
<dbReference type="GO" id="GO:0016906">
    <property type="term" value="F:sterol 3-beta-glucosyltransferase activity"/>
    <property type="evidence" value="ECO:0007669"/>
    <property type="project" value="UniProtKB-ARBA"/>
</dbReference>
<evidence type="ECO:0000259" key="2">
    <source>
        <dbReference type="Pfam" id="PF03033"/>
    </source>
</evidence>
<dbReference type="FunFam" id="3.40.50.2000:FF:000009">
    <property type="entry name" value="Sterol 3-beta-glucosyltransferase UGT80A2"/>
    <property type="match status" value="2"/>
</dbReference>
<comment type="caution">
    <text evidence="4">The sequence shown here is derived from an EMBL/GenBank/DDBJ whole genome shotgun (WGS) entry which is preliminary data.</text>
</comment>
<dbReference type="AlphaFoldDB" id="A0A813VCP1"/>
<dbReference type="GO" id="GO:0005975">
    <property type="term" value="P:carbohydrate metabolic process"/>
    <property type="evidence" value="ECO:0007669"/>
    <property type="project" value="InterPro"/>
</dbReference>
<dbReference type="InterPro" id="IPR010610">
    <property type="entry name" value="EryCIII-like_C"/>
</dbReference>
<dbReference type="Gene3D" id="3.40.50.2000">
    <property type="entry name" value="Glycogen Phosphorylase B"/>
    <property type="match status" value="4"/>
</dbReference>
<dbReference type="InterPro" id="IPR002213">
    <property type="entry name" value="UDP_glucos_trans"/>
</dbReference>
<feature type="domain" description="Erythromycin biosynthesis protein CIII-like C-terminal" evidence="3">
    <location>
        <begin position="969"/>
        <end position="1088"/>
    </location>
</feature>
<dbReference type="PANTHER" id="PTHR48050:SF13">
    <property type="entry name" value="STEROL 3-BETA-GLUCOSYLTRANSFERASE UGT80A2"/>
    <property type="match status" value="1"/>
</dbReference>
<evidence type="ECO:0000259" key="3">
    <source>
        <dbReference type="Pfam" id="PF06722"/>
    </source>
</evidence>
<organism evidence="4 5">
    <name type="scientific">Adineta steineri</name>
    <dbReference type="NCBI Taxonomy" id="433720"/>
    <lineage>
        <taxon>Eukaryota</taxon>
        <taxon>Metazoa</taxon>
        <taxon>Spiralia</taxon>
        <taxon>Gnathifera</taxon>
        <taxon>Rotifera</taxon>
        <taxon>Eurotatoria</taxon>
        <taxon>Bdelloidea</taxon>
        <taxon>Adinetida</taxon>
        <taxon>Adinetidae</taxon>
        <taxon>Adineta</taxon>
    </lineage>
</organism>
<dbReference type="InterPro" id="IPR004276">
    <property type="entry name" value="GlycoTrans_28_N"/>
</dbReference>
<dbReference type="InterPro" id="IPR008979">
    <property type="entry name" value="Galactose-bd-like_sf"/>
</dbReference>
<accession>A0A813VCP1</accession>
<proteinExistence type="predicted"/>